<keyword evidence="7 13" id="KW-0378">Hydrolase</keyword>
<dbReference type="OrthoDB" id="25379at2157"/>
<keyword evidence="14" id="KW-1185">Reference proteome</keyword>
<dbReference type="GO" id="GO:0044715">
    <property type="term" value="F:8-oxo-dGDP phosphatase activity"/>
    <property type="evidence" value="ECO:0007669"/>
    <property type="project" value="TreeGrafter"/>
</dbReference>
<comment type="cofactor">
    <cofactor evidence="1">
        <name>Mg(2+)</name>
        <dbReference type="ChEBI" id="CHEBI:18420"/>
    </cofactor>
</comment>
<dbReference type="InterPro" id="IPR020476">
    <property type="entry name" value="Nudix_hydrolase"/>
</dbReference>
<dbReference type="PROSITE" id="PS51462">
    <property type="entry name" value="NUDIX"/>
    <property type="match status" value="1"/>
</dbReference>
<dbReference type="InterPro" id="IPR000086">
    <property type="entry name" value="NUDIX_hydrolase_dom"/>
</dbReference>
<evidence type="ECO:0000259" key="12">
    <source>
        <dbReference type="PROSITE" id="PS51462"/>
    </source>
</evidence>
<dbReference type="AlphaFoldDB" id="D1YZE9"/>
<comment type="catalytic activity">
    <reaction evidence="10">
        <text>8-oxo-dGTP + H2O = 8-oxo-dGMP + diphosphate + H(+)</text>
        <dbReference type="Rhea" id="RHEA:31575"/>
        <dbReference type="ChEBI" id="CHEBI:15377"/>
        <dbReference type="ChEBI" id="CHEBI:15378"/>
        <dbReference type="ChEBI" id="CHEBI:33019"/>
        <dbReference type="ChEBI" id="CHEBI:63224"/>
        <dbReference type="ChEBI" id="CHEBI:77896"/>
        <dbReference type="EC" id="3.6.1.55"/>
    </reaction>
</comment>
<evidence type="ECO:0000256" key="7">
    <source>
        <dbReference type="ARBA" id="ARBA00022801"/>
    </source>
</evidence>
<dbReference type="PRINTS" id="PR00502">
    <property type="entry name" value="NUDIXFAMILY"/>
</dbReference>
<evidence type="ECO:0000256" key="1">
    <source>
        <dbReference type="ARBA" id="ARBA00001946"/>
    </source>
</evidence>
<dbReference type="GO" id="GO:0035539">
    <property type="term" value="F:8-oxo-7,8-dihydrodeoxyguanosine triphosphate pyrophosphatase activity"/>
    <property type="evidence" value="ECO:0007669"/>
    <property type="project" value="UniProtKB-EC"/>
</dbReference>
<sequence length="134" mass="15283">MESAKPYGLTVRAVIYDESGRILLLKRSMASRNYPGRWEFPGGKVDRNERFDDALVREVREETGMSGHIKRYIGAAEVKLPHVNAIQLILEVEARGTPAISEEHEGLTWATVEELLSMDMVDWVVPFVKKYLLH</sequence>
<name>D1YZE9_METPS</name>
<evidence type="ECO:0000256" key="11">
    <source>
        <dbReference type="ARBA" id="ARBA00038905"/>
    </source>
</evidence>
<evidence type="ECO:0000256" key="2">
    <source>
        <dbReference type="ARBA" id="ARBA00005582"/>
    </source>
</evidence>
<dbReference type="GO" id="GO:0008413">
    <property type="term" value="F:8-oxo-7,8-dihydroguanosine triphosphate pyrophosphatase activity"/>
    <property type="evidence" value="ECO:0007669"/>
    <property type="project" value="TreeGrafter"/>
</dbReference>
<feature type="domain" description="Nudix hydrolase" evidence="12">
    <location>
        <begin position="6"/>
        <end position="133"/>
    </location>
</feature>
<keyword evidence="4" id="KW-0235">DNA replication</keyword>
<organism evidence="13 14">
    <name type="scientific">Methanocella paludicola (strain DSM 17711 / JCM 13418 / NBRC 101707 / SANAE)</name>
    <dbReference type="NCBI Taxonomy" id="304371"/>
    <lineage>
        <taxon>Archaea</taxon>
        <taxon>Methanobacteriati</taxon>
        <taxon>Methanobacteriota</taxon>
        <taxon>Stenosarchaea group</taxon>
        <taxon>Methanomicrobia</taxon>
        <taxon>Methanocellales</taxon>
        <taxon>Methanocellaceae</taxon>
        <taxon>Methanocella</taxon>
    </lineage>
</organism>
<dbReference type="KEGG" id="mpd:MCP_1749"/>
<evidence type="ECO:0000256" key="6">
    <source>
        <dbReference type="ARBA" id="ARBA00022763"/>
    </source>
</evidence>
<dbReference type="SUPFAM" id="SSF55811">
    <property type="entry name" value="Nudix"/>
    <property type="match status" value="1"/>
</dbReference>
<dbReference type="Gene3D" id="3.90.79.10">
    <property type="entry name" value="Nucleoside Triphosphate Pyrophosphohydrolase"/>
    <property type="match status" value="1"/>
</dbReference>
<keyword evidence="9" id="KW-0234">DNA repair</keyword>
<evidence type="ECO:0000256" key="4">
    <source>
        <dbReference type="ARBA" id="ARBA00022705"/>
    </source>
</evidence>
<evidence type="ECO:0000313" key="14">
    <source>
        <dbReference type="Proteomes" id="UP000001882"/>
    </source>
</evidence>
<reference evidence="13 14" key="2">
    <citation type="journal article" date="2008" name="Int. J. Syst. Evol. Microbiol.">
        <title>Methanocella paludicola gen. nov., sp. nov., a methane-producing archaeon, the first isolate of the lineage 'Rice Cluster I', and proposal of the new archaeal order Methanocellales ord. nov.</title>
        <authorList>
            <person name="Sakai S."/>
            <person name="Imachi H."/>
            <person name="Hanada S."/>
            <person name="Ohashi A."/>
            <person name="Harada H."/>
            <person name="Kamagata Y."/>
        </authorList>
    </citation>
    <scope>NUCLEOTIDE SEQUENCE [LARGE SCALE GENOMIC DNA]</scope>
    <source>
        <strain evidence="14">DSM 17711 / JCM 13418 / NBRC 101707 / SANAE</strain>
    </source>
</reference>
<dbReference type="EMBL" id="AP011532">
    <property type="protein sequence ID" value="BAI61821.1"/>
    <property type="molecule type" value="Genomic_DNA"/>
</dbReference>
<accession>D1YZE9</accession>
<evidence type="ECO:0000256" key="8">
    <source>
        <dbReference type="ARBA" id="ARBA00022842"/>
    </source>
</evidence>
<keyword evidence="6" id="KW-0227">DNA damage</keyword>
<evidence type="ECO:0000256" key="3">
    <source>
        <dbReference type="ARBA" id="ARBA00022457"/>
    </source>
</evidence>
<evidence type="ECO:0000256" key="5">
    <source>
        <dbReference type="ARBA" id="ARBA00022723"/>
    </source>
</evidence>
<dbReference type="InterPro" id="IPR047127">
    <property type="entry name" value="MutT-like"/>
</dbReference>
<dbReference type="eggNOG" id="arCOG01078">
    <property type="taxonomic scope" value="Archaea"/>
</dbReference>
<reference evidence="14" key="3">
    <citation type="journal article" date="2011" name="PLoS ONE">
        <title>Genome sequence of a mesophilic hydrogenotrophic methanogen Methanocella paludicola, the first cultivated representative of the order Methanocellales.</title>
        <authorList>
            <person name="Sakai S."/>
            <person name="Takaki Y."/>
            <person name="Shimamura S."/>
            <person name="Sekine M."/>
            <person name="Tajima T."/>
            <person name="Kosugi H."/>
            <person name="Ichikawa N."/>
            <person name="Tasumi E."/>
            <person name="Hiraki A.T."/>
            <person name="Shimizu A."/>
            <person name="Kato Y."/>
            <person name="Nishiko R."/>
            <person name="Mori K."/>
            <person name="Fujita N."/>
            <person name="Imachi H."/>
            <person name="Takai K."/>
        </authorList>
    </citation>
    <scope>NUCLEOTIDE SEQUENCE [LARGE SCALE GENOMIC DNA]</scope>
    <source>
        <strain evidence="14">DSM 17711 / JCM 13418 / NBRC 101707 / SANAE</strain>
    </source>
</reference>
<dbReference type="EC" id="3.6.1.55" evidence="11"/>
<gene>
    <name evidence="13" type="ordered locus">MCP_1749</name>
</gene>
<protein>
    <recommendedName>
        <fullName evidence="11">8-oxo-dGTP diphosphatase</fullName>
        <ecNumber evidence="11">3.6.1.55</ecNumber>
    </recommendedName>
</protein>
<keyword evidence="5" id="KW-0479">Metal-binding</keyword>
<dbReference type="PANTHER" id="PTHR47707:SF1">
    <property type="entry name" value="NUDIX HYDROLASE FAMILY PROTEIN"/>
    <property type="match status" value="1"/>
</dbReference>
<dbReference type="GeneID" id="8681646"/>
<dbReference type="GO" id="GO:0046872">
    <property type="term" value="F:metal ion binding"/>
    <property type="evidence" value="ECO:0007669"/>
    <property type="project" value="UniProtKB-KW"/>
</dbReference>
<evidence type="ECO:0000313" key="13">
    <source>
        <dbReference type="EMBL" id="BAI61821.1"/>
    </source>
</evidence>
<dbReference type="PANTHER" id="PTHR47707">
    <property type="entry name" value="8-OXO-DGTP DIPHOSPHATASE"/>
    <property type="match status" value="1"/>
</dbReference>
<dbReference type="GO" id="GO:0006281">
    <property type="term" value="P:DNA repair"/>
    <property type="evidence" value="ECO:0007669"/>
    <property type="project" value="UniProtKB-KW"/>
</dbReference>
<dbReference type="PROSITE" id="PS00893">
    <property type="entry name" value="NUDIX_BOX"/>
    <property type="match status" value="1"/>
</dbReference>
<dbReference type="InterPro" id="IPR015797">
    <property type="entry name" value="NUDIX_hydrolase-like_dom_sf"/>
</dbReference>
<dbReference type="Proteomes" id="UP000001882">
    <property type="component" value="Chromosome"/>
</dbReference>
<dbReference type="InterPro" id="IPR020084">
    <property type="entry name" value="NUDIX_hydrolase_CS"/>
</dbReference>
<reference evidence="13 14" key="1">
    <citation type="journal article" date="2007" name="Appl. Environ. Microbiol.">
        <title>Isolation of key methanogens for global methane emission from rice paddy fields: a novel isolate affiliated with the clone cluster rice cluster I.</title>
        <authorList>
            <person name="Sakai S."/>
            <person name="Imachi H."/>
            <person name="Sekiguchi Y."/>
            <person name="Ohashi A."/>
            <person name="Harada H."/>
            <person name="Kamagata Y."/>
        </authorList>
    </citation>
    <scope>NUCLEOTIDE SEQUENCE [LARGE SCALE GENOMIC DNA]</scope>
    <source>
        <strain evidence="14">DSM 17711 / JCM 13418 / NBRC 101707 / SANAE</strain>
    </source>
</reference>
<dbReference type="RefSeq" id="WP_012900499.1">
    <property type="nucleotide sequence ID" value="NC_013665.1"/>
</dbReference>
<dbReference type="InParanoid" id="D1YZE9"/>
<dbReference type="GO" id="GO:0044716">
    <property type="term" value="F:8-oxo-GDP phosphatase activity"/>
    <property type="evidence" value="ECO:0007669"/>
    <property type="project" value="TreeGrafter"/>
</dbReference>
<dbReference type="GO" id="GO:0006260">
    <property type="term" value="P:DNA replication"/>
    <property type="evidence" value="ECO:0007669"/>
    <property type="project" value="UniProtKB-KW"/>
</dbReference>
<evidence type="ECO:0000256" key="9">
    <source>
        <dbReference type="ARBA" id="ARBA00023204"/>
    </source>
</evidence>
<dbReference type="STRING" id="304371.MCP_1749"/>
<proteinExistence type="inferred from homology"/>
<comment type="similarity">
    <text evidence="2">Belongs to the Nudix hydrolase family.</text>
</comment>
<keyword evidence="3" id="KW-0515">Mutator protein</keyword>
<evidence type="ECO:0000256" key="10">
    <source>
        <dbReference type="ARBA" id="ARBA00035861"/>
    </source>
</evidence>
<keyword evidence="8" id="KW-0460">Magnesium</keyword>
<dbReference type="Pfam" id="PF00293">
    <property type="entry name" value="NUDIX"/>
    <property type="match status" value="1"/>
</dbReference>